<evidence type="ECO:0000256" key="1">
    <source>
        <dbReference type="ARBA" id="ARBA00004127"/>
    </source>
</evidence>
<evidence type="ECO:0000313" key="9">
    <source>
        <dbReference type="EMBL" id="MEE8657802.1"/>
    </source>
</evidence>
<dbReference type="RefSeq" id="WP_394818790.1">
    <property type="nucleotide sequence ID" value="NZ_JAWJZY010000001.1"/>
</dbReference>
<dbReference type="Pfam" id="PF00662">
    <property type="entry name" value="Proton_antipo_N"/>
    <property type="match status" value="1"/>
</dbReference>
<feature type="transmembrane region" description="Helical" evidence="6">
    <location>
        <begin position="449"/>
        <end position="468"/>
    </location>
</feature>
<feature type="transmembrane region" description="Helical" evidence="6">
    <location>
        <begin position="499"/>
        <end position="519"/>
    </location>
</feature>
<feature type="transmembrane region" description="Helical" evidence="6">
    <location>
        <begin position="119"/>
        <end position="137"/>
    </location>
</feature>
<name>A0ABU7TZA7_9PROT</name>
<evidence type="ECO:0000256" key="2">
    <source>
        <dbReference type="ARBA" id="ARBA00022692"/>
    </source>
</evidence>
<evidence type="ECO:0000256" key="5">
    <source>
        <dbReference type="RuleBase" id="RU000320"/>
    </source>
</evidence>
<dbReference type="InterPro" id="IPR018393">
    <property type="entry name" value="NADHpl_OxRdtase_5_subgr"/>
</dbReference>
<feature type="transmembrane region" description="Helical" evidence="6">
    <location>
        <begin position="279"/>
        <end position="300"/>
    </location>
</feature>
<evidence type="ECO:0000259" key="8">
    <source>
        <dbReference type="Pfam" id="PF00662"/>
    </source>
</evidence>
<feature type="transmembrane region" description="Helical" evidence="6">
    <location>
        <begin position="182"/>
        <end position="204"/>
    </location>
</feature>
<gene>
    <name evidence="9" type="ORF">DOFOFD_02080</name>
</gene>
<sequence length="612" mass="65944">MASLLPVIILCPLIVSVILILTGGRLSARPTTLLVGAGMGLCALLSIYVSCDFLTGPASNGAIHTTLWNWISVDNFSAQVGLTLDRLSVVMLLVVSCVGFLILIYACAYMHDDKDIGRFFAYMTLFVASMLLLVLASDLTVLFVGWEGVGLCSYLLIGFWYHERPNALAARKAFVVTRIGDALFLLGLFVFATAAGTLDIPSLIHAAPGLPHQLLTLGMFFLLGGAMAKSAQVPLQTWLPDAMAGPTPVSALIHAATMVTAGVYLLARLHAVLLLTPAVMHVCAVVGFVTILLAAGSALVQTDIKRILAYSTMSQLGYMYLAIGCGAWHGAIFHLVTHAFFKALLFMTAGTIILRLHHEQDIFRMGGLRQRMPGVFAAFLIGSAALAGLPLVTAGYFSKEMILQDAFNVAPLYWAGALLGAFLTSVYIFRCVFIVFWGGTRTHDHGRTGLAMALPMSVLAILSIAGGWMQIPDAIYPVHLFTNLLRPVLGPIAEEHGSALLIIGSIVPLIGVTMAWFLWRPGNQAPQPAGGVLIETLRADWGFDAAYNAAVSRPYEIVARINQSDFIDRFYGLVGLMVYSLGWLFAKFQNGQVRRYACWVAAATVVALYLAV</sequence>
<feature type="transmembrane region" description="Helical" evidence="6">
    <location>
        <begin position="335"/>
        <end position="354"/>
    </location>
</feature>
<feature type="domain" description="NADH-Ubiquinone oxidoreductase (complex I) chain 5 N-terminal" evidence="8">
    <location>
        <begin position="70"/>
        <end position="120"/>
    </location>
</feature>
<feature type="transmembrane region" description="Helical" evidence="6">
    <location>
        <begin position="6"/>
        <end position="24"/>
    </location>
</feature>
<feature type="transmembrane region" description="Helical" evidence="6">
    <location>
        <begin position="249"/>
        <end position="267"/>
    </location>
</feature>
<feature type="transmembrane region" description="Helical" evidence="6">
    <location>
        <begin position="210"/>
        <end position="228"/>
    </location>
</feature>
<evidence type="ECO:0000256" key="4">
    <source>
        <dbReference type="ARBA" id="ARBA00023136"/>
    </source>
</evidence>
<keyword evidence="2 5" id="KW-0812">Transmembrane</keyword>
<comment type="caution">
    <text evidence="9">The sequence shown here is derived from an EMBL/GenBank/DDBJ whole genome shotgun (WGS) entry which is preliminary data.</text>
</comment>
<reference evidence="9 10" key="1">
    <citation type="submission" date="2023-10" db="EMBL/GenBank/DDBJ databases">
        <title>Sorlinia euscelidii gen. nov., sp. nov., an acetic acid bacteria isolated from the gut of Euscelidius variegatus emitter.</title>
        <authorList>
            <person name="Michoud G."/>
            <person name="Marasco R."/>
            <person name="Seferji K."/>
            <person name="Gonella E."/>
            <person name="Garuglieri E."/>
            <person name="Alma A."/>
            <person name="Mapelli F."/>
            <person name="Borin S."/>
            <person name="Daffonchio D."/>
            <person name="Crotti E."/>
        </authorList>
    </citation>
    <scope>NUCLEOTIDE SEQUENCE [LARGE SCALE GENOMIC DNA]</scope>
    <source>
        <strain evidence="9 10">EV16P</strain>
    </source>
</reference>
<dbReference type="Proteomes" id="UP001312908">
    <property type="component" value="Unassembled WGS sequence"/>
</dbReference>
<feature type="transmembrane region" description="Helical" evidence="6">
    <location>
        <begin position="31"/>
        <end position="49"/>
    </location>
</feature>
<dbReference type="PANTHER" id="PTHR42829">
    <property type="entry name" value="NADH-UBIQUINONE OXIDOREDUCTASE CHAIN 5"/>
    <property type="match status" value="1"/>
</dbReference>
<accession>A0ABU7TZA7</accession>
<feature type="transmembrane region" description="Helical" evidence="6">
    <location>
        <begin position="143"/>
        <end position="161"/>
    </location>
</feature>
<evidence type="ECO:0000256" key="3">
    <source>
        <dbReference type="ARBA" id="ARBA00022989"/>
    </source>
</evidence>
<dbReference type="NCBIfam" id="NF005141">
    <property type="entry name" value="PRK06590.1"/>
    <property type="match status" value="1"/>
</dbReference>
<dbReference type="PANTHER" id="PTHR42829:SF2">
    <property type="entry name" value="NADH-UBIQUINONE OXIDOREDUCTASE CHAIN 5"/>
    <property type="match status" value="1"/>
</dbReference>
<feature type="transmembrane region" description="Helical" evidence="6">
    <location>
        <begin position="412"/>
        <end position="437"/>
    </location>
</feature>
<dbReference type="Gene3D" id="1.20.5.2700">
    <property type="match status" value="1"/>
</dbReference>
<dbReference type="PRINTS" id="PR01434">
    <property type="entry name" value="NADHDHGNASE5"/>
</dbReference>
<dbReference type="InterPro" id="IPR003945">
    <property type="entry name" value="NU5C-like"/>
</dbReference>
<proteinExistence type="predicted"/>
<feature type="transmembrane region" description="Helical" evidence="6">
    <location>
        <begin position="307"/>
        <end position="329"/>
    </location>
</feature>
<dbReference type="EMBL" id="JAWJZY010000001">
    <property type="protein sequence ID" value="MEE8657802.1"/>
    <property type="molecule type" value="Genomic_DNA"/>
</dbReference>
<dbReference type="InterPro" id="IPR001516">
    <property type="entry name" value="Proton_antipo_N"/>
</dbReference>
<feature type="domain" description="NADH:quinone oxidoreductase/Mrp antiporter transmembrane" evidence="7">
    <location>
        <begin position="136"/>
        <end position="424"/>
    </location>
</feature>
<dbReference type="NCBIfam" id="TIGR01974">
    <property type="entry name" value="NDH_I_L"/>
    <property type="match status" value="1"/>
</dbReference>
<feature type="transmembrane region" description="Helical" evidence="6">
    <location>
        <begin position="87"/>
        <end position="107"/>
    </location>
</feature>
<dbReference type="InterPro" id="IPR001750">
    <property type="entry name" value="ND/Mrp_TM"/>
</dbReference>
<feature type="transmembrane region" description="Helical" evidence="6">
    <location>
        <begin position="570"/>
        <end position="586"/>
    </location>
</feature>
<protein>
    <submittedName>
        <fullName evidence="9">Proton-translocating NADH-quinone oxidoreductase, chain L</fullName>
    </submittedName>
</protein>
<evidence type="ECO:0000256" key="6">
    <source>
        <dbReference type="SAM" id="Phobius"/>
    </source>
</evidence>
<keyword evidence="10" id="KW-1185">Reference proteome</keyword>
<keyword evidence="3 6" id="KW-1133">Transmembrane helix</keyword>
<dbReference type="Pfam" id="PF00361">
    <property type="entry name" value="Proton_antipo_M"/>
    <property type="match status" value="1"/>
</dbReference>
<comment type="subcellular location">
    <subcellularLocation>
        <location evidence="1">Endomembrane system</location>
        <topology evidence="1">Multi-pass membrane protein</topology>
    </subcellularLocation>
    <subcellularLocation>
        <location evidence="5">Membrane</location>
        <topology evidence="5">Multi-pass membrane protein</topology>
    </subcellularLocation>
</comment>
<keyword evidence="4 6" id="KW-0472">Membrane</keyword>
<evidence type="ECO:0000259" key="7">
    <source>
        <dbReference type="Pfam" id="PF00361"/>
    </source>
</evidence>
<feature type="transmembrane region" description="Helical" evidence="6">
    <location>
        <begin position="375"/>
        <end position="397"/>
    </location>
</feature>
<organism evidence="9 10">
    <name type="scientific">Sorlinia euscelidii</name>
    <dbReference type="NCBI Taxonomy" id="3081148"/>
    <lineage>
        <taxon>Bacteria</taxon>
        <taxon>Pseudomonadati</taxon>
        <taxon>Pseudomonadota</taxon>
        <taxon>Alphaproteobacteria</taxon>
        <taxon>Acetobacterales</taxon>
        <taxon>Acetobacteraceae</taxon>
        <taxon>Sorlinia</taxon>
    </lineage>
</organism>
<evidence type="ECO:0000313" key="10">
    <source>
        <dbReference type="Proteomes" id="UP001312908"/>
    </source>
</evidence>